<dbReference type="PANTHER" id="PTHR36920:SF1">
    <property type="entry name" value="OUTER MEMBRANE PROTEIN W"/>
    <property type="match status" value="1"/>
</dbReference>
<evidence type="ECO:0000256" key="1">
    <source>
        <dbReference type="ARBA" id="ARBA00009330"/>
    </source>
</evidence>
<sequence>MILRSALAASLAAAALASPAAAQTADQKWFVRGGITQLTLEDVIDLEVAGTDIPGTALDTKSHYTPTVQIGRFIGRNFAAALTVGIPPHIEINGAGTLEPFGKLAETTYGPATLTLQYRPLREGTFQPYVGAGIAYMMVFSTDDAAFQDVEIDDDLSLALEAGADIMLTERYGIFVDAKKAFLRTEARGTFGGAPVVGDVRLDPWALSAGAVFRF</sequence>
<name>A0A6J4TLB7_9SPHN</name>
<protein>
    <recommendedName>
        <fullName evidence="4">Outer membrane protein W</fullName>
    </recommendedName>
</protein>
<dbReference type="Gene3D" id="2.40.160.20">
    <property type="match status" value="1"/>
</dbReference>
<proteinExistence type="inferred from homology"/>
<feature type="signal peptide" evidence="2">
    <location>
        <begin position="1"/>
        <end position="22"/>
    </location>
</feature>
<dbReference type="InterPro" id="IPR005618">
    <property type="entry name" value="OMPW"/>
</dbReference>
<feature type="chain" id="PRO_5026687084" description="Outer membrane protein W" evidence="2">
    <location>
        <begin position="23"/>
        <end position="215"/>
    </location>
</feature>
<evidence type="ECO:0008006" key="4">
    <source>
        <dbReference type="Google" id="ProtNLM"/>
    </source>
</evidence>
<keyword evidence="2" id="KW-0732">Signal</keyword>
<gene>
    <name evidence="3" type="ORF">AVDCRST_MAG91-2487</name>
</gene>
<dbReference type="AlphaFoldDB" id="A0A6J4TLB7"/>
<evidence type="ECO:0000313" key="3">
    <source>
        <dbReference type="EMBL" id="CAA9525443.1"/>
    </source>
</evidence>
<dbReference type="EMBL" id="CADCVX010000447">
    <property type="protein sequence ID" value="CAA9525443.1"/>
    <property type="molecule type" value="Genomic_DNA"/>
</dbReference>
<evidence type="ECO:0000256" key="2">
    <source>
        <dbReference type="SAM" id="SignalP"/>
    </source>
</evidence>
<reference evidence="3" key="1">
    <citation type="submission" date="2020-02" db="EMBL/GenBank/DDBJ databases">
        <authorList>
            <person name="Meier V. D."/>
        </authorList>
    </citation>
    <scope>NUCLEOTIDE SEQUENCE</scope>
    <source>
        <strain evidence="3">AVDCRST_MAG91</strain>
    </source>
</reference>
<dbReference type="SUPFAM" id="SSF56925">
    <property type="entry name" value="OMPA-like"/>
    <property type="match status" value="1"/>
</dbReference>
<organism evidence="3">
    <name type="scientific">uncultured Sphingomonadaceae bacterium</name>
    <dbReference type="NCBI Taxonomy" id="169976"/>
    <lineage>
        <taxon>Bacteria</taxon>
        <taxon>Pseudomonadati</taxon>
        <taxon>Pseudomonadota</taxon>
        <taxon>Alphaproteobacteria</taxon>
        <taxon>Sphingomonadales</taxon>
        <taxon>Sphingomonadaceae</taxon>
        <taxon>environmental samples</taxon>
    </lineage>
</organism>
<accession>A0A6J4TLB7</accession>
<dbReference type="InterPro" id="IPR011250">
    <property type="entry name" value="OMP/PagP_B-barrel"/>
</dbReference>
<comment type="similarity">
    <text evidence="1">Belongs to the OmpW/AlkL family.</text>
</comment>
<dbReference type="GO" id="GO:0055085">
    <property type="term" value="P:transmembrane transport"/>
    <property type="evidence" value="ECO:0007669"/>
    <property type="project" value="TreeGrafter"/>
</dbReference>
<dbReference type="GO" id="GO:0019867">
    <property type="term" value="C:outer membrane"/>
    <property type="evidence" value="ECO:0007669"/>
    <property type="project" value="InterPro"/>
</dbReference>
<dbReference type="Pfam" id="PF03922">
    <property type="entry name" value="OmpW"/>
    <property type="match status" value="1"/>
</dbReference>
<dbReference type="PANTHER" id="PTHR36920">
    <property type="match status" value="1"/>
</dbReference>